<dbReference type="EMBL" id="CAJNOK010010082">
    <property type="protein sequence ID" value="CAF1105894.1"/>
    <property type="molecule type" value="Genomic_DNA"/>
</dbReference>
<comment type="caution">
    <text evidence="2">The sequence shown here is derived from an EMBL/GenBank/DDBJ whole genome shotgun (WGS) entry which is preliminary data.</text>
</comment>
<dbReference type="Proteomes" id="UP000681722">
    <property type="component" value="Unassembled WGS sequence"/>
</dbReference>
<dbReference type="OrthoDB" id="2142040at2759"/>
<dbReference type="Proteomes" id="UP000682733">
    <property type="component" value="Unassembled WGS sequence"/>
</dbReference>
<protein>
    <submittedName>
        <fullName evidence="2">Uncharacterized protein</fullName>
    </submittedName>
</protein>
<dbReference type="PANTHER" id="PTHR31649">
    <property type="entry name" value="AGAP009604-PA"/>
    <property type="match status" value="1"/>
</dbReference>
<dbReference type="InterPro" id="IPR006616">
    <property type="entry name" value="DM9_repeat"/>
</dbReference>
<dbReference type="AlphaFoldDB" id="A0A816DXY1"/>
<name>A0A816DXY1_9BILA</name>
<dbReference type="EMBL" id="CAJOBA010011144">
    <property type="protein sequence ID" value="CAF3869311.1"/>
    <property type="molecule type" value="Genomic_DNA"/>
</dbReference>
<dbReference type="Proteomes" id="UP000677228">
    <property type="component" value="Unassembled WGS sequence"/>
</dbReference>
<dbReference type="SMART" id="SM00696">
    <property type="entry name" value="DM9"/>
    <property type="match status" value="2"/>
</dbReference>
<evidence type="ECO:0000313" key="1">
    <source>
        <dbReference type="EMBL" id="CAF1105894.1"/>
    </source>
</evidence>
<dbReference type="Pfam" id="PF11901">
    <property type="entry name" value="DM9"/>
    <property type="match status" value="1"/>
</dbReference>
<dbReference type="EMBL" id="CAJOBC010115836">
    <property type="protein sequence ID" value="CAF4550957.1"/>
    <property type="molecule type" value="Genomic_DNA"/>
</dbReference>
<evidence type="ECO:0000313" key="3">
    <source>
        <dbReference type="EMBL" id="CAF3869311.1"/>
    </source>
</evidence>
<evidence type="ECO:0000313" key="5">
    <source>
        <dbReference type="Proteomes" id="UP000663829"/>
    </source>
</evidence>
<accession>A0A816DXY1</accession>
<dbReference type="PANTHER" id="PTHR31649:SF1">
    <property type="entry name" value="FARNESOIC ACID O-METHYL TRANSFERASE DOMAIN-CONTAINING PROTEIN"/>
    <property type="match status" value="1"/>
</dbReference>
<evidence type="ECO:0000313" key="2">
    <source>
        <dbReference type="EMBL" id="CAF1640199.1"/>
    </source>
</evidence>
<proteinExistence type="predicted"/>
<sequence length="159" mass="17286">MSVVWQDCGETQSGSHALQNTNETYVAVAGGTDVNGEPLYVGRGQHENGEWIPGKIPRSHNGCYISYGGNEIMCHNCQVLTVSESTRNRLQWIPASNGQIPHGAIPGGTASDGATYYIGRAEHEGRLTPGKVHVHNQCLFLPFDGSEHQYSNYEVLCAQ</sequence>
<dbReference type="Proteomes" id="UP000663829">
    <property type="component" value="Unassembled WGS sequence"/>
</dbReference>
<evidence type="ECO:0000313" key="4">
    <source>
        <dbReference type="EMBL" id="CAF4550957.1"/>
    </source>
</evidence>
<keyword evidence="5" id="KW-1185">Reference proteome</keyword>
<reference evidence="2" key="1">
    <citation type="submission" date="2021-02" db="EMBL/GenBank/DDBJ databases">
        <authorList>
            <person name="Nowell W R."/>
        </authorList>
    </citation>
    <scope>NUCLEOTIDE SEQUENCE</scope>
</reference>
<dbReference type="EMBL" id="CAJNOQ010047043">
    <property type="protein sequence ID" value="CAF1640199.1"/>
    <property type="molecule type" value="Genomic_DNA"/>
</dbReference>
<gene>
    <name evidence="2" type="ORF">GPM918_LOCUS44887</name>
    <name evidence="1" type="ORF">OVA965_LOCUS19522</name>
    <name evidence="4" type="ORF">SRO942_LOCUS46984</name>
    <name evidence="3" type="ORF">TMI583_LOCUS19583</name>
</gene>
<organism evidence="2 5">
    <name type="scientific">Didymodactylos carnosus</name>
    <dbReference type="NCBI Taxonomy" id="1234261"/>
    <lineage>
        <taxon>Eukaryota</taxon>
        <taxon>Metazoa</taxon>
        <taxon>Spiralia</taxon>
        <taxon>Gnathifera</taxon>
        <taxon>Rotifera</taxon>
        <taxon>Eurotatoria</taxon>
        <taxon>Bdelloidea</taxon>
        <taxon>Philodinida</taxon>
        <taxon>Philodinidae</taxon>
        <taxon>Didymodactylos</taxon>
    </lineage>
</organism>